<evidence type="ECO:0000313" key="8">
    <source>
        <dbReference type="EMBL" id="MFC5240962.1"/>
    </source>
</evidence>
<feature type="transmembrane region" description="Helical" evidence="7">
    <location>
        <begin position="321"/>
        <end position="340"/>
    </location>
</feature>
<protein>
    <submittedName>
        <fullName evidence="8">Lipopolysaccharide biosynthesis protein</fullName>
    </submittedName>
</protein>
<feature type="region of interest" description="Disordered" evidence="6">
    <location>
        <begin position="1"/>
        <end position="25"/>
    </location>
</feature>
<feature type="compositionally biased region" description="Low complexity" evidence="6">
    <location>
        <begin position="591"/>
        <end position="600"/>
    </location>
</feature>
<dbReference type="Proteomes" id="UP001596035">
    <property type="component" value="Unassembled WGS sequence"/>
</dbReference>
<dbReference type="EMBL" id="JBHSKN010000011">
    <property type="protein sequence ID" value="MFC5240962.1"/>
    <property type="molecule type" value="Genomic_DNA"/>
</dbReference>
<dbReference type="RefSeq" id="WP_344560969.1">
    <property type="nucleotide sequence ID" value="NZ_BAAATG010000020.1"/>
</dbReference>
<comment type="caution">
    <text evidence="8">The sequence shown here is derived from an EMBL/GenBank/DDBJ whole genome shotgun (WGS) entry which is preliminary data.</text>
</comment>
<name>A0ABW0DU68_9ACTN</name>
<evidence type="ECO:0000256" key="3">
    <source>
        <dbReference type="ARBA" id="ARBA00022692"/>
    </source>
</evidence>
<feature type="transmembrane region" description="Helical" evidence="7">
    <location>
        <begin position="383"/>
        <end position="403"/>
    </location>
</feature>
<feature type="transmembrane region" description="Helical" evidence="7">
    <location>
        <begin position="847"/>
        <end position="866"/>
    </location>
</feature>
<evidence type="ECO:0000256" key="4">
    <source>
        <dbReference type="ARBA" id="ARBA00022989"/>
    </source>
</evidence>
<feature type="transmembrane region" description="Helical" evidence="7">
    <location>
        <begin position="34"/>
        <end position="55"/>
    </location>
</feature>
<evidence type="ECO:0000313" key="9">
    <source>
        <dbReference type="Proteomes" id="UP001596035"/>
    </source>
</evidence>
<feature type="transmembrane region" description="Helical" evidence="7">
    <location>
        <begin position="820"/>
        <end position="840"/>
    </location>
</feature>
<feature type="compositionally biased region" description="Basic and acidic residues" evidence="6">
    <location>
        <begin position="521"/>
        <end position="546"/>
    </location>
</feature>
<evidence type="ECO:0000256" key="1">
    <source>
        <dbReference type="ARBA" id="ARBA00004651"/>
    </source>
</evidence>
<feature type="transmembrane region" description="Helical" evidence="7">
    <location>
        <begin position="701"/>
        <end position="723"/>
    </location>
</feature>
<keyword evidence="5 7" id="KW-0472">Membrane</keyword>
<evidence type="ECO:0000256" key="7">
    <source>
        <dbReference type="SAM" id="Phobius"/>
    </source>
</evidence>
<evidence type="ECO:0000256" key="6">
    <source>
        <dbReference type="SAM" id="MobiDB-lite"/>
    </source>
</evidence>
<feature type="transmembrane region" description="Helical" evidence="7">
    <location>
        <begin position="743"/>
        <end position="762"/>
    </location>
</feature>
<keyword evidence="3 7" id="KW-0812">Transmembrane</keyword>
<feature type="transmembrane region" description="Helical" evidence="7">
    <location>
        <begin position="196"/>
        <end position="218"/>
    </location>
</feature>
<keyword evidence="9" id="KW-1185">Reference proteome</keyword>
<dbReference type="PANTHER" id="PTHR30250:SF11">
    <property type="entry name" value="O-ANTIGEN TRANSPORTER-RELATED"/>
    <property type="match status" value="1"/>
</dbReference>
<feature type="transmembrane region" description="Helical" evidence="7">
    <location>
        <begin position="67"/>
        <end position="93"/>
    </location>
</feature>
<evidence type="ECO:0000256" key="5">
    <source>
        <dbReference type="ARBA" id="ARBA00023136"/>
    </source>
</evidence>
<proteinExistence type="predicted"/>
<feature type="transmembrane region" description="Helical" evidence="7">
    <location>
        <begin position="275"/>
        <end position="300"/>
    </location>
</feature>
<feature type="transmembrane region" description="Helical" evidence="7">
    <location>
        <begin position="248"/>
        <end position="269"/>
    </location>
</feature>
<sequence>MTDTQVHEPAAARADGGSRPAGGPSGSDSLFKNAYFLMLSTGVSAVLGLGFWLVAARYYSEDAVGQGSAAIAAMRLLASITATTMIGAVVRFVPRAGRETGRLVWGVYLASSVVVTLAAGVFLLTLDQWGPSYAPLGTPLAGALFVAACVAWALLTLQDGVLTGLRKAEWVPAGNAVFSVGKLVLLAVFASTLPVLGIFVSWAVAIAFSTLPLGWLVFRRLIPRQAAADHDVEPPGLRSMGRFLAGDSLGALFSLAMINLLPVMVAVRFSAAENGYFYVAYTVGGTMEFMAINMASSLTAHASHDPRQLADGVRGALRRMTLLLVPVVAVLVVFAPQILTPFDADYAEHGSTVLRLLALGALPRVVVELYIGVLRVQGRTGVLAALQGAMCALVLGSAAVLFTPAGIAGAGWAVLISMTLIAAVSVFGLRAALREKTGGPVERSAAVPDYGTRWARLNATAGYGTNWARRAAYEHKDAEGHEGDEDDEETVTLFIGRPGYEREALQADTVAFIVRPPAPDGRGDGDDAGGEERSPHEGSGLRKDAPGEPWAARGEPDRDEDPVGAATSDHSGKPDDEGPDAGEEQPPPPVRGAGAPPAVASWERRAPTEASGAPWAGEASAGTSAWADEAPPGTSTRVDEASAGTPTRVDGVPPGTSTRTGEAPPGTSTRTGEVPPGTPTWTGRPDPAGPPVPGTDPGRRVVGALWALLALAALAFWFSVRGLPWSDGAGEFTGRRTLEDLPLSASAAGGVLLLVFVASVTLPGRPVPWLSGLSLTSALLALHITPVALGWRPEPVDGALYADAARSLAEAVGLDGPGAVLRWAPSVFQLLCLVPLWLLLARAGGRLTWPVRWGVLYLVGVAGWVFREALAPVAPPLLVALLGLLLLSRAAPAARLALRDGRNGPSGH</sequence>
<dbReference type="PANTHER" id="PTHR30250">
    <property type="entry name" value="PST FAMILY PREDICTED COLANIC ACID TRANSPORTER"/>
    <property type="match status" value="1"/>
</dbReference>
<gene>
    <name evidence="8" type="ORF">ACFPWV_13735</name>
</gene>
<feature type="transmembrane region" description="Helical" evidence="7">
    <location>
        <begin position="409"/>
        <end position="433"/>
    </location>
</feature>
<dbReference type="InterPro" id="IPR050833">
    <property type="entry name" value="Poly_Biosynth_Transport"/>
</dbReference>
<evidence type="ECO:0000256" key="2">
    <source>
        <dbReference type="ARBA" id="ARBA00022475"/>
    </source>
</evidence>
<feature type="transmembrane region" description="Helical" evidence="7">
    <location>
        <begin position="136"/>
        <end position="157"/>
    </location>
</feature>
<organism evidence="8 9">
    <name type="scientific">Streptomyces atrovirens</name>
    <dbReference type="NCBI Taxonomy" id="285556"/>
    <lineage>
        <taxon>Bacteria</taxon>
        <taxon>Bacillati</taxon>
        <taxon>Actinomycetota</taxon>
        <taxon>Actinomycetes</taxon>
        <taxon>Kitasatosporales</taxon>
        <taxon>Streptomycetaceae</taxon>
        <taxon>Streptomyces</taxon>
    </lineage>
</organism>
<comment type="subcellular location">
    <subcellularLocation>
        <location evidence="1">Cell membrane</location>
        <topology evidence="1">Multi-pass membrane protein</topology>
    </subcellularLocation>
</comment>
<accession>A0ABW0DU68</accession>
<feature type="region of interest" description="Disordered" evidence="6">
    <location>
        <begin position="515"/>
        <end position="696"/>
    </location>
</feature>
<keyword evidence="4 7" id="KW-1133">Transmembrane helix</keyword>
<feature type="transmembrane region" description="Helical" evidence="7">
    <location>
        <begin position="769"/>
        <end position="791"/>
    </location>
</feature>
<keyword evidence="2" id="KW-1003">Cell membrane</keyword>
<feature type="transmembrane region" description="Helical" evidence="7">
    <location>
        <begin position="105"/>
        <end position="124"/>
    </location>
</feature>
<feature type="transmembrane region" description="Helical" evidence="7">
    <location>
        <begin position="878"/>
        <end position="898"/>
    </location>
</feature>
<reference evidence="9" key="1">
    <citation type="journal article" date="2019" name="Int. J. Syst. Evol. Microbiol.">
        <title>The Global Catalogue of Microorganisms (GCM) 10K type strain sequencing project: providing services to taxonomists for standard genome sequencing and annotation.</title>
        <authorList>
            <consortium name="The Broad Institute Genomics Platform"/>
            <consortium name="The Broad Institute Genome Sequencing Center for Infectious Disease"/>
            <person name="Wu L."/>
            <person name="Ma J."/>
        </authorList>
    </citation>
    <scope>NUCLEOTIDE SEQUENCE [LARGE SCALE GENOMIC DNA]</scope>
    <source>
        <strain evidence="9">CGMCC 4.7131</strain>
    </source>
</reference>
<feature type="compositionally biased region" description="Polar residues" evidence="6">
    <location>
        <begin position="655"/>
        <end position="671"/>
    </location>
</feature>
<feature type="transmembrane region" description="Helical" evidence="7">
    <location>
        <begin position="169"/>
        <end position="190"/>
    </location>
</feature>
<feature type="transmembrane region" description="Helical" evidence="7">
    <location>
        <begin position="352"/>
        <end position="371"/>
    </location>
</feature>